<keyword evidence="8" id="KW-0492">Microsome</keyword>
<sequence>MIGTTQLKSSHLILLCIIIFIAFLIFLVKRKHSFWKCQGVKGPKPTFFIGNTLENLVSHLAKLHDNYYRKYGKIYGTFDGLKPHLNIGDTELIRDICIKDFSVFPASFHAIYLSPVEENFLTKLYGPKWKRMRSLLSPTFTSGKMKKMFTLIKGCTQDALKALEKLSKTQSSSFDPRKFWGRYNMDVIAKCCFAANLDVYSDEESILQQNFTKVVTGDPIRFLFIFSVPEWLTKALKISGFPVKNIEYLRDLTLALIEKRKNRKDKVEDLLQILIDSESPEVDDDSKDATKVRLTSEEIVSASVVFLIAGFETTSTLLTWACYRLALNQNVQEKLFEEVSAADVQNYDVLSGLTYLDAVINETLRIDPPVVVFQRTAHEDYTLPGTNISIPKNTRITIPIHAIHHDPDNYNDPEEYKPERFIYQSPKPFTFLPFGAGPRICIGMRFALMNAKLVLATLVRNYKILPTHETSKDLKFEKGTILLSPHNLKMRIQPRSG</sequence>
<dbReference type="InterPro" id="IPR002401">
    <property type="entry name" value="Cyt_P450_E_grp-I"/>
</dbReference>
<evidence type="ECO:0000256" key="11">
    <source>
        <dbReference type="ARBA" id="ARBA00023033"/>
    </source>
</evidence>
<reference evidence="17" key="1">
    <citation type="submission" date="2014-01" db="EMBL/GenBank/DDBJ databases">
        <title>Molecular cloning and characterization of four novel P450 genes, as well as CPR and CYB5 genes in Panonychus citri.</title>
        <authorList>
            <person name="Ding T."/>
            <person name="Xia W."/>
            <person name="Liao C."/>
            <person name="Zhong R."/>
            <person name="Niu J."/>
            <person name="Dou W."/>
            <person name="Wang J."/>
        </authorList>
    </citation>
    <scope>NUCLEOTIDE SEQUENCE</scope>
</reference>
<comment type="function">
    <text evidence="13">Cytochromes P450 are a group of heme-thiolate monooxygenases. They oxidize a variety of structurally unrelated compounds, including steroids, fatty acids, and xenobiotics.</text>
</comment>
<dbReference type="FunFam" id="1.10.630.10:FF:000042">
    <property type="entry name" value="Cytochrome P450"/>
    <property type="match status" value="1"/>
</dbReference>
<feature type="transmembrane region" description="Helical" evidence="16">
    <location>
        <begin position="12"/>
        <end position="28"/>
    </location>
</feature>
<dbReference type="EMBL" id="KJ173878">
    <property type="protein sequence ID" value="AHZ12896.1"/>
    <property type="molecule type" value="mRNA"/>
</dbReference>
<dbReference type="InterPro" id="IPR036396">
    <property type="entry name" value="Cyt_P450_sf"/>
</dbReference>
<dbReference type="PANTHER" id="PTHR24302">
    <property type="entry name" value="CYTOCHROME P450 FAMILY 3"/>
    <property type="match status" value="1"/>
</dbReference>
<feature type="binding site" description="axial binding residue" evidence="14">
    <location>
        <position position="441"/>
    </location>
    <ligand>
        <name>heme</name>
        <dbReference type="ChEBI" id="CHEBI:30413"/>
    </ligand>
    <ligandPart>
        <name>Fe</name>
        <dbReference type="ChEBI" id="CHEBI:18248"/>
    </ligandPart>
</feature>
<dbReference type="AlphaFoldDB" id="A0A0U1UYI4"/>
<evidence type="ECO:0000256" key="2">
    <source>
        <dbReference type="ARBA" id="ARBA00004174"/>
    </source>
</evidence>
<dbReference type="PANTHER" id="PTHR24302:SF15">
    <property type="entry name" value="FATTY-ACID PEROXYGENASE"/>
    <property type="match status" value="1"/>
</dbReference>
<keyword evidence="6 14" id="KW-0479">Metal-binding</keyword>
<evidence type="ECO:0000256" key="9">
    <source>
        <dbReference type="ARBA" id="ARBA00023002"/>
    </source>
</evidence>
<accession>A0A0U1UYI4</accession>
<evidence type="ECO:0000256" key="3">
    <source>
        <dbReference type="ARBA" id="ARBA00004406"/>
    </source>
</evidence>
<dbReference type="InterPro" id="IPR017972">
    <property type="entry name" value="Cyt_P450_CS"/>
</dbReference>
<evidence type="ECO:0000256" key="16">
    <source>
        <dbReference type="SAM" id="Phobius"/>
    </source>
</evidence>
<dbReference type="PRINTS" id="PR00385">
    <property type="entry name" value="P450"/>
</dbReference>
<evidence type="ECO:0000256" key="8">
    <source>
        <dbReference type="ARBA" id="ARBA00022848"/>
    </source>
</evidence>
<dbReference type="OrthoDB" id="6428965at2759"/>
<keyword evidence="7" id="KW-0256">Endoplasmic reticulum</keyword>
<evidence type="ECO:0000256" key="14">
    <source>
        <dbReference type="PIRSR" id="PIRSR602401-1"/>
    </source>
</evidence>
<evidence type="ECO:0000256" key="4">
    <source>
        <dbReference type="ARBA" id="ARBA00010617"/>
    </source>
</evidence>
<dbReference type="GO" id="GO:0005789">
    <property type="term" value="C:endoplasmic reticulum membrane"/>
    <property type="evidence" value="ECO:0007669"/>
    <property type="project" value="UniProtKB-SubCell"/>
</dbReference>
<evidence type="ECO:0000256" key="15">
    <source>
        <dbReference type="RuleBase" id="RU000461"/>
    </source>
</evidence>
<gene>
    <name evidence="17" type="primary">CYP385C8</name>
</gene>
<keyword evidence="16" id="KW-0812">Transmembrane</keyword>
<dbReference type="GO" id="GO:0005506">
    <property type="term" value="F:iron ion binding"/>
    <property type="evidence" value="ECO:0007669"/>
    <property type="project" value="InterPro"/>
</dbReference>
<evidence type="ECO:0000256" key="1">
    <source>
        <dbReference type="ARBA" id="ARBA00001971"/>
    </source>
</evidence>
<keyword evidence="16" id="KW-1133">Transmembrane helix</keyword>
<comment type="similarity">
    <text evidence="4 15">Belongs to the cytochrome P450 family.</text>
</comment>
<dbReference type="Pfam" id="PF00067">
    <property type="entry name" value="p450"/>
    <property type="match status" value="1"/>
</dbReference>
<evidence type="ECO:0000256" key="10">
    <source>
        <dbReference type="ARBA" id="ARBA00023004"/>
    </source>
</evidence>
<dbReference type="InterPro" id="IPR050705">
    <property type="entry name" value="Cytochrome_P450_3A"/>
</dbReference>
<evidence type="ECO:0000256" key="12">
    <source>
        <dbReference type="ARBA" id="ARBA00023136"/>
    </source>
</evidence>
<comment type="cofactor">
    <cofactor evidence="1 14">
        <name>heme</name>
        <dbReference type="ChEBI" id="CHEBI:30413"/>
    </cofactor>
</comment>
<dbReference type="PROSITE" id="PS00086">
    <property type="entry name" value="CYTOCHROME_P450"/>
    <property type="match status" value="1"/>
</dbReference>
<evidence type="ECO:0000256" key="13">
    <source>
        <dbReference type="ARBA" id="ARBA00043906"/>
    </source>
</evidence>
<keyword evidence="12 16" id="KW-0472">Membrane</keyword>
<evidence type="ECO:0000313" key="17">
    <source>
        <dbReference type="EMBL" id="AHZ12896.1"/>
    </source>
</evidence>
<dbReference type="SUPFAM" id="SSF48264">
    <property type="entry name" value="Cytochrome P450"/>
    <property type="match status" value="1"/>
</dbReference>
<proteinExistence type="evidence at transcript level"/>
<keyword evidence="11 15" id="KW-0503">Monooxygenase</keyword>
<dbReference type="Gene3D" id="1.10.630.10">
    <property type="entry name" value="Cytochrome P450"/>
    <property type="match status" value="1"/>
</dbReference>
<dbReference type="InterPro" id="IPR001128">
    <property type="entry name" value="Cyt_P450"/>
</dbReference>
<keyword evidence="10 14" id="KW-0408">Iron</keyword>
<protein>
    <submittedName>
        <fullName evidence="17">Cytochrome P450 monooxygenase</fullName>
    </submittedName>
</protein>
<organism evidence="17">
    <name type="scientific">Panonychus citri</name>
    <name type="common">Citrus red mite</name>
    <name type="synonym">Tetranychus citri</name>
    <dbReference type="NCBI Taxonomy" id="50023"/>
    <lineage>
        <taxon>Eukaryota</taxon>
        <taxon>Metazoa</taxon>
        <taxon>Ecdysozoa</taxon>
        <taxon>Arthropoda</taxon>
        <taxon>Chelicerata</taxon>
        <taxon>Arachnida</taxon>
        <taxon>Acari</taxon>
        <taxon>Acariformes</taxon>
        <taxon>Trombidiformes</taxon>
        <taxon>Prostigmata</taxon>
        <taxon>Eleutherengona</taxon>
        <taxon>Raphignathae</taxon>
        <taxon>Tetranychoidea</taxon>
        <taxon>Tetranychidae</taxon>
        <taxon>Panonychus</taxon>
    </lineage>
</organism>
<dbReference type="CDD" id="cd11055">
    <property type="entry name" value="CYP3A-like"/>
    <property type="match status" value="1"/>
</dbReference>
<name>A0A0U1UYI4_PANCT</name>
<comment type="subcellular location">
    <subcellularLocation>
        <location evidence="3">Endoplasmic reticulum membrane</location>
        <topology evidence="3">Peripheral membrane protein</topology>
    </subcellularLocation>
    <subcellularLocation>
        <location evidence="2">Microsome membrane</location>
        <topology evidence="2">Peripheral membrane protein</topology>
    </subcellularLocation>
</comment>
<evidence type="ECO:0000256" key="6">
    <source>
        <dbReference type="ARBA" id="ARBA00022723"/>
    </source>
</evidence>
<keyword evidence="5 14" id="KW-0349">Heme</keyword>
<dbReference type="GO" id="GO:0008395">
    <property type="term" value="F:steroid hydroxylase activity"/>
    <property type="evidence" value="ECO:0007669"/>
    <property type="project" value="TreeGrafter"/>
</dbReference>
<evidence type="ECO:0000256" key="7">
    <source>
        <dbReference type="ARBA" id="ARBA00022824"/>
    </source>
</evidence>
<keyword evidence="9 15" id="KW-0560">Oxidoreductase</keyword>
<dbReference type="GO" id="GO:0016705">
    <property type="term" value="F:oxidoreductase activity, acting on paired donors, with incorporation or reduction of molecular oxygen"/>
    <property type="evidence" value="ECO:0007669"/>
    <property type="project" value="InterPro"/>
</dbReference>
<evidence type="ECO:0000256" key="5">
    <source>
        <dbReference type="ARBA" id="ARBA00022617"/>
    </source>
</evidence>
<dbReference type="GO" id="GO:0020037">
    <property type="term" value="F:heme binding"/>
    <property type="evidence" value="ECO:0007669"/>
    <property type="project" value="InterPro"/>
</dbReference>
<dbReference type="PRINTS" id="PR00463">
    <property type="entry name" value="EP450I"/>
</dbReference>